<keyword evidence="6" id="KW-0460">Magnesium</keyword>
<comment type="caution">
    <text evidence="8">The sequence shown here is derived from an EMBL/GenBank/DDBJ whole genome shotgun (WGS) entry which is preliminary data.</text>
</comment>
<dbReference type="InterPro" id="IPR005110">
    <property type="entry name" value="MoeA_linker/N"/>
</dbReference>
<keyword evidence="4 6" id="KW-0501">Molybdenum cofactor biosynthesis</keyword>
<comment type="function">
    <text evidence="1 6">Catalyzes the insertion of molybdate into adenylated molybdopterin with the concomitant release of AMP.</text>
</comment>
<dbReference type="OrthoDB" id="9804758at2"/>
<dbReference type="Gene3D" id="2.170.190.11">
    <property type="entry name" value="Molybdopterin biosynthesis moea protein, domain 3"/>
    <property type="match status" value="1"/>
</dbReference>
<dbReference type="GO" id="GO:0005829">
    <property type="term" value="C:cytosol"/>
    <property type="evidence" value="ECO:0007669"/>
    <property type="project" value="TreeGrafter"/>
</dbReference>
<dbReference type="GO" id="GO:0006777">
    <property type="term" value="P:Mo-molybdopterin cofactor biosynthetic process"/>
    <property type="evidence" value="ECO:0007669"/>
    <property type="project" value="UniProtKB-UniRule"/>
</dbReference>
<evidence type="ECO:0000256" key="5">
    <source>
        <dbReference type="ARBA" id="ARBA00047317"/>
    </source>
</evidence>
<dbReference type="SMART" id="SM00852">
    <property type="entry name" value="MoCF_biosynth"/>
    <property type="match status" value="1"/>
</dbReference>
<dbReference type="InterPro" id="IPR001453">
    <property type="entry name" value="MoaB/Mog_dom"/>
</dbReference>
<evidence type="ECO:0000313" key="9">
    <source>
        <dbReference type="Proteomes" id="UP000232196"/>
    </source>
</evidence>
<evidence type="ECO:0000256" key="6">
    <source>
        <dbReference type="RuleBase" id="RU365090"/>
    </source>
</evidence>
<dbReference type="Pfam" id="PF00994">
    <property type="entry name" value="MoCF_biosynth"/>
    <property type="match status" value="1"/>
</dbReference>
<sequence>MISVQEALKLVESSASASYSENTNLENSLGKILREKIYADRDYPPFHRATMDGFALKSEGFSEDRIYSYTRELHAGESFQLESGEEAIRIMTGAPVPEGFDLVIKIEDSEDLGISNGKKQVRFRTEKSGSFSNIAIQGEDLKEDQEILKEGTLISASILSLLSSLGKYSVQTSKLPRVRVISTGNEIVGPGEIPKPWQIRDSNSYSIRSLLQKYGITPLSVTRAGDDPILLEKAVLEGLDSDLLILSGGVSMGNLDLVPKILEASGVKEIFHKVRIKPGKPIWFGKKNEQAVFGLPGNPFSVQVCFRIFVEAYIRKFLGLSSEKPICLPFAGERKKKNKLTEFFPVSYETKGQTFLSEKKFNGSGDIRAGIFSDGLGVQFSETENLKEGDLLEFYPWA</sequence>
<dbReference type="InterPro" id="IPR036688">
    <property type="entry name" value="MoeA_C_domain_IV_sf"/>
</dbReference>
<evidence type="ECO:0000313" key="8">
    <source>
        <dbReference type="EMBL" id="PJZ27286.1"/>
    </source>
</evidence>
<proteinExistence type="inferred from homology"/>
<dbReference type="PANTHER" id="PTHR10192:SF5">
    <property type="entry name" value="GEPHYRIN"/>
    <property type="match status" value="1"/>
</dbReference>
<comment type="pathway">
    <text evidence="2 6">Cofactor biosynthesis; molybdopterin biosynthesis.</text>
</comment>
<dbReference type="NCBIfam" id="TIGR00177">
    <property type="entry name" value="molyb_syn"/>
    <property type="match status" value="1"/>
</dbReference>
<gene>
    <name evidence="8" type="ORF">CH357_01675</name>
</gene>
<dbReference type="RefSeq" id="WP_100705033.1">
    <property type="nucleotide sequence ID" value="NZ_NPDL01000004.1"/>
</dbReference>
<dbReference type="UniPathway" id="UPA00344"/>
<comment type="catalytic activity">
    <reaction evidence="5">
        <text>adenylyl-molybdopterin + molybdate = Mo-molybdopterin + AMP + H(+)</text>
        <dbReference type="Rhea" id="RHEA:35047"/>
        <dbReference type="ChEBI" id="CHEBI:15378"/>
        <dbReference type="ChEBI" id="CHEBI:36264"/>
        <dbReference type="ChEBI" id="CHEBI:62727"/>
        <dbReference type="ChEBI" id="CHEBI:71302"/>
        <dbReference type="ChEBI" id="CHEBI:456215"/>
        <dbReference type="EC" id="2.10.1.1"/>
    </reaction>
</comment>
<dbReference type="GO" id="GO:0046872">
    <property type="term" value="F:metal ion binding"/>
    <property type="evidence" value="ECO:0007669"/>
    <property type="project" value="UniProtKB-UniRule"/>
</dbReference>
<dbReference type="PROSITE" id="PS01079">
    <property type="entry name" value="MOCF_BIOSYNTHESIS_2"/>
    <property type="match status" value="1"/>
</dbReference>
<keyword evidence="9" id="KW-1185">Reference proteome</keyword>
<keyword evidence="6 8" id="KW-0808">Transferase</keyword>
<dbReference type="InterPro" id="IPR036135">
    <property type="entry name" value="MoeA_linker/N_sf"/>
</dbReference>
<dbReference type="CDD" id="cd00887">
    <property type="entry name" value="MoeA"/>
    <property type="match status" value="1"/>
</dbReference>
<comment type="similarity">
    <text evidence="3 6">Belongs to the MoeA family.</text>
</comment>
<keyword evidence="6" id="KW-0500">Molybdenum</keyword>
<evidence type="ECO:0000259" key="7">
    <source>
        <dbReference type="SMART" id="SM00852"/>
    </source>
</evidence>
<dbReference type="AlphaFoldDB" id="A0A2M9XHX9"/>
<protein>
    <recommendedName>
        <fullName evidence="6">Molybdopterin molybdenumtransferase</fullName>
        <ecNumber evidence="6">2.10.1.1</ecNumber>
    </recommendedName>
</protein>
<accession>A0A2M9XHX9</accession>
<reference evidence="8 9" key="1">
    <citation type="submission" date="2017-07" db="EMBL/GenBank/DDBJ databases">
        <title>Leptospira spp. isolated from tropical soils.</title>
        <authorList>
            <person name="Thibeaux R."/>
            <person name="Iraola G."/>
            <person name="Ferres I."/>
            <person name="Bierque E."/>
            <person name="Girault D."/>
            <person name="Soupe-Gilbert M.-E."/>
            <person name="Picardeau M."/>
            <person name="Goarant C."/>
        </authorList>
    </citation>
    <scope>NUCLEOTIDE SEQUENCE [LARGE SCALE GENOMIC DNA]</scope>
    <source>
        <strain evidence="8 9">MCA1-C-A1</strain>
    </source>
</reference>
<evidence type="ECO:0000256" key="2">
    <source>
        <dbReference type="ARBA" id="ARBA00005046"/>
    </source>
</evidence>
<dbReference type="Gene3D" id="3.40.980.10">
    <property type="entry name" value="MoaB/Mog-like domain"/>
    <property type="match status" value="1"/>
</dbReference>
<dbReference type="SUPFAM" id="SSF63882">
    <property type="entry name" value="MoeA N-terminal region -like"/>
    <property type="match status" value="1"/>
</dbReference>
<dbReference type="PANTHER" id="PTHR10192">
    <property type="entry name" value="MOLYBDOPTERIN BIOSYNTHESIS PROTEIN"/>
    <property type="match status" value="1"/>
</dbReference>
<feature type="domain" description="MoaB/Mog" evidence="7">
    <location>
        <begin position="179"/>
        <end position="316"/>
    </location>
</feature>
<dbReference type="Proteomes" id="UP000232196">
    <property type="component" value="Unassembled WGS sequence"/>
</dbReference>
<evidence type="ECO:0000256" key="3">
    <source>
        <dbReference type="ARBA" id="ARBA00010763"/>
    </source>
</evidence>
<dbReference type="InterPro" id="IPR008284">
    <property type="entry name" value="MoCF_biosynth_CS"/>
</dbReference>
<name>A0A2M9XHX9_9LEPT</name>
<dbReference type="EC" id="2.10.1.1" evidence="6"/>
<dbReference type="InterPro" id="IPR036425">
    <property type="entry name" value="MoaB/Mog-like_dom_sf"/>
</dbReference>
<organism evidence="8 9">
    <name type="scientific">Leptospira hartskeerlii</name>
    <dbReference type="NCBI Taxonomy" id="2023177"/>
    <lineage>
        <taxon>Bacteria</taxon>
        <taxon>Pseudomonadati</taxon>
        <taxon>Spirochaetota</taxon>
        <taxon>Spirochaetia</taxon>
        <taxon>Leptospirales</taxon>
        <taxon>Leptospiraceae</taxon>
        <taxon>Leptospira</taxon>
    </lineage>
</organism>
<dbReference type="GO" id="GO:0061599">
    <property type="term" value="F:molybdopterin molybdotransferase activity"/>
    <property type="evidence" value="ECO:0007669"/>
    <property type="project" value="UniProtKB-UniRule"/>
</dbReference>
<evidence type="ECO:0000256" key="1">
    <source>
        <dbReference type="ARBA" id="ARBA00002901"/>
    </source>
</evidence>
<evidence type="ECO:0000256" key="4">
    <source>
        <dbReference type="ARBA" id="ARBA00023150"/>
    </source>
</evidence>
<dbReference type="SUPFAM" id="SSF63867">
    <property type="entry name" value="MoeA C-terminal domain-like"/>
    <property type="match status" value="1"/>
</dbReference>
<comment type="cofactor">
    <cofactor evidence="6">
        <name>Mg(2+)</name>
        <dbReference type="ChEBI" id="CHEBI:18420"/>
    </cofactor>
</comment>
<dbReference type="SUPFAM" id="SSF53218">
    <property type="entry name" value="Molybdenum cofactor biosynthesis proteins"/>
    <property type="match status" value="1"/>
</dbReference>
<dbReference type="EMBL" id="NPDN01000001">
    <property type="protein sequence ID" value="PJZ27286.1"/>
    <property type="molecule type" value="Genomic_DNA"/>
</dbReference>
<dbReference type="Gene3D" id="3.90.105.10">
    <property type="entry name" value="Molybdopterin biosynthesis moea protein, domain 2"/>
    <property type="match status" value="1"/>
</dbReference>
<dbReference type="Pfam" id="PF03453">
    <property type="entry name" value="MoeA_N"/>
    <property type="match status" value="1"/>
</dbReference>
<dbReference type="Gene3D" id="2.40.340.10">
    <property type="entry name" value="MoeA, C-terminal, domain IV"/>
    <property type="match status" value="1"/>
</dbReference>
<keyword evidence="6" id="KW-0479">Metal-binding</keyword>
<dbReference type="InterPro" id="IPR038987">
    <property type="entry name" value="MoeA-like"/>
</dbReference>